<keyword evidence="2" id="KW-1185">Reference proteome</keyword>
<name>A0AAV4B923_9GAST</name>
<dbReference type="Proteomes" id="UP000735302">
    <property type="component" value="Unassembled WGS sequence"/>
</dbReference>
<comment type="caution">
    <text evidence="1">The sequence shown here is derived from an EMBL/GenBank/DDBJ whole genome shotgun (WGS) entry which is preliminary data.</text>
</comment>
<reference evidence="1 2" key="1">
    <citation type="journal article" date="2021" name="Elife">
        <title>Chloroplast acquisition without the gene transfer in kleptoplastic sea slugs, Plakobranchus ocellatus.</title>
        <authorList>
            <person name="Maeda T."/>
            <person name="Takahashi S."/>
            <person name="Yoshida T."/>
            <person name="Shimamura S."/>
            <person name="Takaki Y."/>
            <person name="Nagai Y."/>
            <person name="Toyoda A."/>
            <person name="Suzuki Y."/>
            <person name="Arimoto A."/>
            <person name="Ishii H."/>
            <person name="Satoh N."/>
            <person name="Nishiyama T."/>
            <person name="Hasebe M."/>
            <person name="Maruyama T."/>
            <person name="Minagawa J."/>
            <person name="Obokata J."/>
            <person name="Shigenobu S."/>
        </authorList>
    </citation>
    <scope>NUCLEOTIDE SEQUENCE [LARGE SCALE GENOMIC DNA]</scope>
</reference>
<gene>
    <name evidence="1" type="ORF">PoB_004358500</name>
</gene>
<dbReference type="AlphaFoldDB" id="A0AAV4B923"/>
<sequence>MLRRAADEVEKRFKKMLSGMATNVFFDTTDPRDKSSGSTLKRINGAGANATWLRCVKHHTYGPRLRLVYRTSASRISHPGGGAIFNPCINKGFHTWGRKNSR</sequence>
<dbReference type="EMBL" id="BLXT01004727">
    <property type="protein sequence ID" value="GFO17080.1"/>
    <property type="molecule type" value="Genomic_DNA"/>
</dbReference>
<accession>A0AAV4B923</accession>
<organism evidence="1 2">
    <name type="scientific">Plakobranchus ocellatus</name>
    <dbReference type="NCBI Taxonomy" id="259542"/>
    <lineage>
        <taxon>Eukaryota</taxon>
        <taxon>Metazoa</taxon>
        <taxon>Spiralia</taxon>
        <taxon>Lophotrochozoa</taxon>
        <taxon>Mollusca</taxon>
        <taxon>Gastropoda</taxon>
        <taxon>Heterobranchia</taxon>
        <taxon>Euthyneura</taxon>
        <taxon>Panpulmonata</taxon>
        <taxon>Sacoglossa</taxon>
        <taxon>Placobranchoidea</taxon>
        <taxon>Plakobranchidae</taxon>
        <taxon>Plakobranchus</taxon>
    </lineage>
</organism>
<protein>
    <submittedName>
        <fullName evidence="1">Uncharacterized protein</fullName>
    </submittedName>
</protein>
<proteinExistence type="predicted"/>
<evidence type="ECO:0000313" key="2">
    <source>
        <dbReference type="Proteomes" id="UP000735302"/>
    </source>
</evidence>
<evidence type="ECO:0000313" key="1">
    <source>
        <dbReference type="EMBL" id="GFO17080.1"/>
    </source>
</evidence>